<evidence type="ECO:0000313" key="1">
    <source>
        <dbReference type="EMBL" id="PNR33553.1"/>
    </source>
</evidence>
<dbReference type="EnsemblPlants" id="Pp3c20_23299V3.1">
    <property type="protein sequence ID" value="Pp3c20_23299V3.1"/>
    <property type="gene ID" value="Pp3c20_23299"/>
</dbReference>
<protein>
    <submittedName>
        <fullName evidence="1 2">Uncharacterized protein</fullName>
    </submittedName>
</protein>
<reference evidence="2" key="3">
    <citation type="submission" date="2020-12" db="UniProtKB">
        <authorList>
            <consortium name="EnsemblPlants"/>
        </authorList>
    </citation>
    <scope>IDENTIFICATION</scope>
</reference>
<reference evidence="1 3" key="2">
    <citation type="journal article" date="2018" name="Plant J.">
        <title>The Physcomitrella patens chromosome-scale assembly reveals moss genome structure and evolution.</title>
        <authorList>
            <person name="Lang D."/>
            <person name="Ullrich K.K."/>
            <person name="Murat F."/>
            <person name="Fuchs J."/>
            <person name="Jenkins J."/>
            <person name="Haas F.B."/>
            <person name="Piednoel M."/>
            <person name="Gundlach H."/>
            <person name="Van Bel M."/>
            <person name="Meyberg R."/>
            <person name="Vives C."/>
            <person name="Morata J."/>
            <person name="Symeonidi A."/>
            <person name="Hiss M."/>
            <person name="Muchero W."/>
            <person name="Kamisugi Y."/>
            <person name="Saleh O."/>
            <person name="Blanc G."/>
            <person name="Decker E.L."/>
            <person name="van Gessel N."/>
            <person name="Grimwood J."/>
            <person name="Hayes R.D."/>
            <person name="Graham S.W."/>
            <person name="Gunter L.E."/>
            <person name="McDaniel S.F."/>
            <person name="Hoernstein S.N.W."/>
            <person name="Larsson A."/>
            <person name="Li F.W."/>
            <person name="Perroud P.F."/>
            <person name="Phillips J."/>
            <person name="Ranjan P."/>
            <person name="Rokshar D.S."/>
            <person name="Rothfels C.J."/>
            <person name="Schneider L."/>
            <person name="Shu S."/>
            <person name="Stevenson D.W."/>
            <person name="Thummler F."/>
            <person name="Tillich M."/>
            <person name="Villarreal Aguilar J.C."/>
            <person name="Widiez T."/>
            <person name="Wong G.K."/>
            <person name="Wymore A."/>
            <person name="Zhang Y."/>
            <person name="Zimmer A.D."/>
            <person name="Quatrano R.S."/>
            <person name="Mayer K.F.X."/>
            <person name="Goodstein D."/>
            <person name="Casacuberta J.M."/>
            <person name="Vandepoele K."/>
            <person name="Reski R."/>
            <person name="Cuming A.C."/>
            <person name="Tuskan G.A."/>
            <person name="Maumus F."/>
            <person name="Salse J."/>
            <person name="Schmutz J."/>
            <person name="Rensing S.A."/>
        </authorList>
    </citation>
    <scope>NUCLEOTIDE SEQUENCE [LARGE SCALE GENOMIC DNA]</scope>
    <source>
        <strain evidence="2 3">cv. Gransden 2004</strain>
    </source>
</reference>
<evidence type="ECO:0000313" key="3">
    <source>
        <dbReference type="Proteomes" id="UP000006727"/>
    </source>
</evidence>
<reference evidence="1 3" key="1">
    <citation type="journal article" date="2008" name="Science">
        <title>The Physcomitrella genome reveals evolutionary insights into the conquest of land by plants.</title>
        <authorList>
            <person name="Rensing S."/>
            <person name="Lang D."/>
            <person name="Zimmer A."/>
            <person name="Terry A."/>
            <person name="Salamov A."/>
            <person name="Shapiro H."/>
            <person name="Nishiyama T."/>
            <person name="Perroud P.-F."/>
            <person name="Lindquist E."/>
            <person name="Kamisugi Y."/>
            <person name="Tanahashi T."/>
            <person name="Sakakibara K."/>
            <person name="Fujita T."/>
            <person name="Oishi K."/>
            <person name="Shin-I T."/>
            <person name="Kuroki Y."/>
            <person name="Toyoda A."/>
            <person name="Suzuki Y."/>
            <person name="Hashimoto A."/>
            <person name="Yamaguchi K."/>
            <person name="Sugano A."/>
            <person name="Kohara Y."/>
            <person name="Fujiyama A."/>
            <person name="Anterola A."/>
            <person name="Aoki S."/>
            <person name="Ashton N."/>
            <person name="Barbazuk W.B."/>
            <person name="Barker E."/>
            <person name="Bennetzen J."/>
            <person name="Bezanilla M."/>
            <person name="Blankenship R."/>
            <person name="Cho S.H."/>
            <person name="Dutcher S."/>
            <person name="Estelle M."/>
            <person name="Fawcett J.A."/>
            <person name="Gundlach H."/>
            <person name="Hanada K."/>
            <person name="Heyl A."/>
            <person name="Hicks K.A."/>
            <person name="Hugh J."/>
            <person name="Lohr M."/>
            <person name="Mayer K."/>
            <person name="Melkozernov A."/>
            <person name="Murata T."/>
            <person name="Nelson D."/>
            <person name="Pils B."/>
            <person name="Prigge M."/>
            <person name="Reiss B."/>
            <person name="Renner T."/>
            <person name="Rombauts S."/>
            <person name="Rushton P."/>
            <person name="Sanderfoot A."/>
            <person name="Schween G."/>
            <person name="Shiu S.-H."/>
            <person name="Stueber K."/>
            <person name="Theodoulou F.L."/>
            <person name="Tu H."/>
            <person name="Van de Peer Y."/>
            <person name="Verrier P.J."/>
            <person name="Waters E."/>
            <person name="Wood A."/>
            <person name="Yang L."/>
            <person name="Cove D."/>
            <person name="Cuming A."/>
            <person name="Hasebe M."/>
            <person name="Lucas S."/>
            <person name="Mishler D.B."/>
            <person name="Reski R."/>
            <person name="Grigoriev I."/>
            <person name="Quatrano R.S."/>
            <person name="Boore J.L."/>
        </authorList>
    </citation>
    <scope>NUCLEOTIDE SEQUENCE [LARGE SCALE GENOMIC DNA]</scope>
    <source>
        <strain evidence="2 3">cv. Gransden 2004</strain>
    </source>
</reference>
<dbReference type="Proteomes" id="UP000006727">
    <property type="component" value="Chromosome 20"/>
</dbReference>
<evidence type="ECO:0000313" key="2">
    <source>
        <dbReference type="EnsemblPlants" id="Pp3c20_23299V3.1"/>
    </source>
</evidence>
<sequence length="73" mass="7634">MVSESVTTGSNRILPILPLESSLTFLPGEIEYLFYGGPPVARPHVPPVAVEVENHEARAAAGEPALIAPSQAA</sequence>
<organism evidence="1">
    <name type="scientific">Physcomitrium patens</name>
    <name type="common">Spreading-leaved earth moss</name>
    <name type="synonym">Physcomitrella patens</name>
    <dbReference type="NCBI Taxonomy" id="3218"/>
    <lineage>
        <taxon>Eukaryota</taxon>
        <taxon>Viridiplantae</taxon>
        <taxon>Streptophyta</taxon>
        <taxon>Embryophyta</taxon>
        <taxon>Bryophyta</taxon>
        <taxon>Bryophytina</taxon>
        <taxon>Bryopsida</taxon>
        <taxon>Funariidae</taxon>
        <taxon>Funariales</taxon>
        <taxon>Funariaceae</taxon>
        <taxon>Physcomitrium</taxon>
    </lineage>
</organism>
<proteinExistence type="predicted"/>
<name>A0A2K1IW96_PHYPA</name>
<gene>
    <name evidence="1" type="ORF">PHYPA_025497</name>
</gene>
<dbReference type="EMBL" id="ABEU02000020">
    <property type="protein sequence ID" value="PNR33553.1"/>
    <property type="molecule type" value="Genomic_DNA"/>
</dbReference>
<dbReference type="AlphaFoldDB" id="A0A2K1IW96"/>
<keyword evidence="3" id="KW-1185">Reference proteome</keyword>
<accession>A0A2K1IW96</accession>
<dbReference type="InParanoid" id="A0A2K1IW96"/>
<dbReference type="Gramene" id="Pp3c20_23299V3.1">
    <property type="protein sequence ID" value="Pp3c20_23299V3.1"/>
    <property type="gene ID" value="Pp3c20_23299"/>
</dbReference>